<comment type="subcellular location">
    <subcellularLocation>
        <location evidence="1 7">Cytoplasm</location>
    </subcellularLocation>
</comment>
<evidence type="ECO:0000256" key="3">
    <source>
        <dbReference type="ARBA" id="ARBA00011738"/>
    </source>
</evidence>
<sequence length="218" mass="25217">MTNEDIVLSIGTLKEYTSGMIKRCQDAVTLSVDSMVNKNLEQAEKIMESDDDIDLLREYIRDRSIELMASKHPMTKDLKYICVLSDISTELERIGDYAVNICKETIAIGEDEYIKELIDIPKMSYMCSQMLEDLNNAFLEEDDELAYEIALRDKELDRLYLQIRDDSLKVMHRNPEDNINQGVRLLFVGRYLERIGDHITNICEKIIYAKKGTMVEIG</sequence>
<comment type="function">
    <text evidence="7">Plays a role in the regulation of phosphate uptake.</text>
</comment>
<dbReference type="GO" id="GO:0045936">
    <property type="term" value="P:negative regulation of phosphate metabolic process"/>
    <property type="evidence" value="ECO:0007669"/>
    <property type="project" value="InterPro"/>
</dbReference>
<dbReference type="InterPro" id="IPR028366">
    <property type="entry name" value="PhoU"/>
</dbReference>
<evidence type="ECO:0000256" key="7">
    <source>
        <dbReference type="PIRNR" id="PIRNR003107"/>
    </source>
</evidence>
<evidence type="ECO:0000256" key="1">
    <source>
        <dbReference type="ARBA" id="ARBA00004496"/>
    </source>
</evidence>
<accession>A0A6N3CXG4</accession>
<dbReference type="AlphaFoldDB" id="A0A6N3CXG4"/>
<dbReference type="Pfam" id="PF01895">
    <property type="entry name" value="PhoU"/>
    <property type="match status" value="2"/>
</dbReference>
<comment type="similarity">
    <text evidence="2 7">Belongs to the PhoU family.</text>
</comment>
<protein>
    <recommendedName>
        <fullName evidence="7">Phosphate-specific transport system accessory protein PhoU</fullName>
    </recommendedName>
</protein>
<dbReference type="NCBIfam" id="TIGR02135">
    <property type="entry name" value="phoU_full"/>
    <property type="match status" value="1"/>
</dbReference>
<dbReference type="GO" id="GO:0005737">
    <property type="term" value="C:cytoplasm"/>
    <property type="evidence" value="ECO:0007669"/>
    <property type="project" value="UniProtKB-SubCell"/>
</dbReference>
<evidence type="ECO:0000259" key="8">
    <source>
        <dbReference type="Pfam" id="PF01895"/>
    </source>
</evidence>
<keyword evidence="4 7" id="KW-0813">Transport</keyword>
<name>A0A6N3CXG4_9FIRM</name>
<evidence type="ECO:0000256" key="6">
    <source>
        <dbReference type="ARBA" id="ARBA00022592"/>
    </source>
</evidence>
<dbReference type="InterPro" id="IPR026022">
    <property type="entry name" value="PhoU_dom"/>
</dbReference>
<dbReference type="RefSeq" id="WP_024037923.1">
    <property type="nucleotide sequence ID" value="NZ_CACRUE010000031.1"/>
</dbReference>
<evidence type="ECO:0000256" key="4">
    <source>
        <dbReference type="ARBA" id="ARBA00022448"/>
    </source>
</evidence>
<organism evidence="9">
    <name type="scientific">Intestinibacter bartlettii</name>
    <dbReference type="NCBI Taxonomy" id="261299"/>
    <lineage>
        <taxon>Bacteria</taxon>
        <taxon>Bacillati</taxon>
        <taxon>Bacillota</taxon>
        <taxon>Clostridia</taxon>
        <taxon>Peptostreptococcales</taxon>
        <taxon>Peptostreptococcaceae</taxon>
        <taxon>Intestinibacter</taxon>
    </lineage>
</organism>
<keyword evidence="5 7" id="KW-0963">Cytoplasm</keyword>
<dbReference type="SUPFAM" id="SSF109755">
    <property type="entry name" value="PhoU-like"/>
    <property type="match status" value="1"/>
</dbReference>
<comment type="subunit">
    <text evidence="3 7">Homodimer.</text>
</comment>
<dbReference type="GO" id="GO:0030643">
    <property type="term" value="P:intracellular phosphate ion homeostasis"/>
    <property type="evidence" value="ECO:0007669"/>
    <property type="project" value="InterPro"/>
</dbReference>
<keyword evidence="6 7" id="KW-0592">Phosphate transport</keyword>
<dbReference type="PIRSF" id="PIRSF003107">
    <property type="entry name" value="PhoU"/>
    <property type="match status" value="1"/>
</dbReference>
<reference evidence="9" key="1">
    <citation type="submission" date="2019-11" db="EMBL/GenBank/DDBJ databases">
        <authorList>
            <person name="Feng L."/>
        </authorList>
    </citation>
    <scope>NUCLEOTIDE SEQUENCE</scope>
    <source>
        <strain evidence="9">IbartlettiiLFYP30</strain>
    </source>
</reference>
<evidence type="ECO:0000256" key="5">
    <source>
        <dbReference type="ARBA" id="ARBA00022490"/>
    </source>
</evidence>
<feature type="domain" description="PhoU" evidence="8">
    <location>
        <begin position="19"/>
        <end position="104"/>
    </location>
</feature>
<evidence type="ECO:0000256" key="2">
    <source>
        <dbReference type="ARBA" id="ARBA00008107"/>
    </source>
</evidence>
<dbReference type="PANTHER" id="PTHR42930">
    <property type="entry name" value="PHOSPHATE-SPECIFIC TRANSPORT SYSTEM ACCESSORY PROTEIN PHOU"/>
    <property type="match status" value="1"/>
</dbReference>
<feature type="domain" description="PhoU" evidence="8">
    <location>
        <begin position="120"/>
        <end position="206"/>
    </location>
</feature>
<dbReference type="Gene3D" id="1.20.58.220">
    <property type="entry name" value="Phosphate transport system protein phou homolog 2, domain 2"/>
    <property type="match status" value="2"/>
</dbReference>
<evidence type="ECO:0000313" key="9">
    <source>
        <dbReference type="EMBL" id="VYU21716.1"/>
    </source>
</evidence>
<dbReference type="FunFam" id="1.20.58.220:FF:000004">
    <property type="entry name" value="Phosphate-specific transport system accessory protein PhoU"/>
    <property type="match status" value="1"/>
</dbReference>
<dbReference type="EMBL" id="CACRUE010000031">
    <property type="protein sequence ID" value="VYU21716.1"/>
    <property type="molecule type" value="Genomic_DNA"/>
</dbReference>
<dbReference type="InterPro" id="IPR038078">
    <property type="entry name" value="PhoU-like_sf"/>
</dbReference>
<proteinExistence type="inferred from homology"/>
<gene>
    <name evidence="9" type="ORF">IBLFYP30_02042</name>
</gene>
<dbReference type="GO" id="GO:0006817">
    <property type="term" value="P:phosphate ion transport"/>
    <property type="evidence" value="ECO:0007669"/>
    <property type="project" value="UniProtKB-KW"/>
</dbReference>
<dbReference type="PANTHER" id="PTHR42930:SF3">
    <property type="entry name" value="PHOSPHATE-SPECIFIC TRANSPORT SYSTEM ACCESSORY PROTEIN PHOU"/>
    <property type="match status" value="1"/>
</dbReference>